<comment type="similarity">
    <text evidence="2 10">Belongs to the SecG family.</text>
</comment>
<evidence type="ECO:0000256" key="6">
    <source>
        <dbReference type="ARBA" id="ARBA00022927"/>
    </source>
</evidence>
<keyword evidence="9 10" id="KW-0472">Membrane</keyword>
<dbReference type="InterPro" id="IPR004692">
    <property type="entry name" value="SecG"/>
</dbReference>
<evidence type="ECO:0000256" key="7">
    <source>
        <dbReference type="ARBA" id="ARBA00022989"/>
    </source>
</evidence>
<comment type="function">
    <text evidence="10">Involved in protein export. Participates in an early event of protein translocation.</text>
</comment>
<evidence type="ECO:0000256" key="4">
    <source>
        <dbReference type="ARBA" id="ARBA00022475"/>
    </source>
</evidence>
<keyword evidence="7 10" id="KW-1133">Transmembrane helix</keyword>
<dbReference type="GO" id="GO:0065002">
    <property type="term" value="P:intracellular protein transmembrane transport"/>
    <property type="evidence" value="ECO:0007669"/>
    <property type="project" value="TreeGrafter"/>
</dbReference>
<evidence type="ECO:0000313" key="12">
    <source>
        <dbReference type="EMBL" id="RRJ93137.1"/>
    </source>
</evidence>
<dbReference type="NCBIfam" id="TIGR00810">
    <property type="entry name" value="secG"/>
    <property type="match status" value="1"/>
</dbReference>
<dbReference type="GO" id="GO:0043952">
    <property type="term" value="P:protein transport by the Sec complex"/>
    <property type="evidence" value="ECO:0007669"/>
    <property type="project" value="TreeGrafter"/>
</dbReference>
<feature type="region of interest" description="Disordered" evidence="11">
    <location>
        <begin position="101"/>
        <end position="126"/>
    </location>
</feature>
<keyword evidence="3 10" id="KW-0813">Transport</keyword>
<dbReference type="Proteomes" id="UP000275719">
    <property type="component" value="Unassembled WGS sequence"/>
</dbReference>
<accession>A0A3P3WFH7</accession>
<gene>
    <name evidence="12" type="primary">secG</name>
    <name evidence="12" type="ORF">EG240_01290</name>
</gene>
<evidence type="ECO:0000313" key="13">
    <source>
        <dbReference type="Proteomes" id="UP000275719"/>
    </source>
</evidence>
<keyword evidence="6 10" id="KW-0653">Protein transport</keyword>
<dbReference type="PANTHER" id="PTHR34182">
    <property type="entry name" value="PROTEIN-EXPORT MEMBRANE PROTEIN SECG"/>
    <property type="match status" value="1"/>
</dbReference>
<evidence type="ECO:0000256" key="11">
    <source>
        <dbReference type="SAM" id="MobiDB-lite"/>
    </source>
</evidence>
<proteinExistence type="inferred from homology"/>
<feature type="transmembrane region" description="Helical" evidence="10">
    <location>
        <begin position="6"/>
        <end position="24"/>
    </location>
</feature>
<dbReference type="EMBL" id="RQVQ01000002">
    <property type="protein sequence ID" value="RRJ93137.1"/>
    <property type="molecule type" value="Genomic_DNA"/>
</dbReference>
<keyword evidence="8 10" id="KW-0811">Translocation</keyword>
<reference evidence="12 13" key="1">
    <citation type="submission" date="2018-11" db="EMBL/GenBank/DDBJ databases">
        <title>Flavobacterium sp. nov., YIM 102701-2 draft genome.</title>
        <authorList>
            <person name="Li G."/>
            <person name="Jiang Y."/>
        </authorList>
    </citation>
    <scope>NUCLEOTIDE SEQUENCE [LARGE SCALE GENOMIC DNA]</scope>
    <source>
        <strain evidence="12 13">YIM 102701-2</strain>
    </source>
</reference>
<dbReference type="RefSeq" id="WP_125016612.1">
    <property type="nucleotide sequence ID" value="NZ_RQVQ01000002.1"/>
</dbReference>
<organism evidence="12 13">
    <name type="scientific">Paenimyroides tangerinum</name>
    <dbReference type="NCBI Taxonomy" id="2488728"/>
    <lineage>
        <taxon>Bacteria</taxon>
        <taxon>Pseudomonadati</taxon>
        <taxon>Bacteroidota</taxon>
        <taxon>Flavobacteriia</taxon>
        <taxon>Flavobacteriales</taxon>
        <taxon>Flavobacteriaceae</taxon>
        <taxon>Paenimyroides</taxon>
    </lineage>
</organism>
<dbReference type="GO" id="GO:0015450">
    <property type="term" value="F:protein-transporting ATPase activity"/>
    <property type="evidence" value="ECO:0007669"/>
    <property type="project" value="UniProtKB-UniRule"/>
</dbReference>
<keyword evidence="4 10" id="KW-1003">Cell membrane</keyword>
<dbReference type="PANTHER" id="PTHR34182:SF1">
    <property type="entry name" value="PROTEIN-EXPORT MEMBRANE PROTEIN SECG"/>
    <property type="match status" value="1"/>
</dbReference>
<name>A0A3P3WFH7_9FLAO</name>
<evidence type="ECO:0000256" key="9">
    <source>
        <dbReference type="ARBA" id="ARBA00023136"/>
    </source>
</evidence>
<evidence type="ECO:0000256" key="2">
    <source>
        <dbReference type="ARBA" id="ARBA00008445"/>
    </source>
</evidence>
<evidence type="ECO:0000256" key="5">
    <source>
        <dbReference type="ARBA" id="ARBA00022692"/>
    </source>
</evidence>
<protein>
    <recommendedName>
        <fullName evidence="10">Protein-export membrane protein SecG</fullName>
    </recommendedName>
</protein>
<dbReference type="Pfam" id="PF03840">
    <property type="entry name" value="SecG"/>
    <property type="match status" value="1"/>
</dbReference>
<keyword evidence="5 10" id="KW-0812">Transmembrane</keyword>
<comment type="caution">
    <text evidence="12">The sequence shown here is derived from an EMBL/GenBank/DDBJ whole genome shotgun (WGS) entry which is preliminary data.</text>
</comment>
<keyword evidence="13" id="KW-1185">Reference proteome</keyword>
<feature type="transmembrane region" description="Helical" evidence="10">
    <location>
        <begin position="56"/>
        <end position="74"/>
    </location>
</feature>
<dbReference type="GO" id="GO:0005886">
    <property type="term" value="C:plasma membrane"/>
    <property type="evidence" value="ECO:0007669"/>
    <property type="project" value="UniProtKB-SubCell"/>
</dbReference>
<evidence type="ECO:0000256" key="1">
    <source>
        <dbReference type="ARBA" id="ARBA00004651"/>
    </source>
</evidence>
<dbReference type="AlphaFoldDB" id="A0A3P3WFH7"/>
<evidence type="ECO:0000256" key="10">
    <source>
        <dbReference type="RuleBase" id="RU365087"/>
    </source>
</evidence>
<comment type="subcellular location">
    <subcellularLocation>
        <location evidence="1 10">Cell membrane</location>
        <topology evidence="1 10">Multi-pass membrane protein</topology>
    </subcellularLocation>
</comment>
<evidence type="ECO:0000256" key="8">
    <source>
        <dbReference type="ARBA" id="ARBA00023010"/>
    </source>
</evidence>
<sequence>MNSFTIFLVLITIVSLLLIVVIMIQNPKGGGLDSSLGGSTNIGGVQNTNKFLDKSTWTLAFTLFALVLFSSLSFTSGNIGDSKILDENAVIPAAPVVTPAAPATENAAETTPAQPAGTGTEAQPAK</sequence>
<feature type="compositionally biased region" description="Low complexity" evidence="11">
    <location>
        <begin position="101"/>
        <end position="116"/>
    </location>
</feature>
<dbReference type="GO" id="GO:0009306">
    <property type="term" value="P:protein secretion"/>
    <property type="evidence" value="ECO:0007669"/>
    <property type="project" value="UniProtKB-UniRule"/>
</dbReference>
<evidence type="ECO:0000256" key="3">
    <source>
        <dbReference type="ARBA" id="ARBA00022448"/>
    </source>
</evidence>